<keyword evidence="3 5" id="KW-1133">Transmembrane helix</keyword>
<dbReference type="PANTHER" id="PTHR39344">
    <property type="entry name" value="UPF0182 PROTEIN SLL1060"/>
    <property type="match status" value="1"/>
</dbReference>
<comment type="caution">
    <text evidence="5">Lacks conserved residue(s) required for the propagation of feature annotation.</text>
</comment>
<sequence length="948" mass="102892">MVLFLIFAGLFTDYLWFDQLGFAEVLTTQWLASAAMFAVGFLGMALPLFISIDVAYRWRPVYAKLNAQLDRYQQVVEPLRRAASFGVPIVFGFFAGVSAANQWPTVLLWMNGGSFGEVDPQFGLDVSFFVFALPFLRGLVGFASAVVLISLVAAVATSYLYGAIRVAGREVRISRTARIQFAVTAALYLVIQGVSLWLDQYSTLTRQGELITGATYADANGTIPAQQILAGAAIVVAILFVITAIIGRWRLPIVGTAGLLVASLIIGQGYPALIQTFQATPNESAYEAPFIERNIEATRSAYGVADVQEETYAVTTEPEQGALSDDAETTASIRIIDPAQVTDAFGQLQQFRQYYGFPQYLDVDRYEIDGQMQDTVIGLRDIDMGSVSGSWVNQSIVYTHGYGVVAAYGNQRATNGQPVFLESGIPVSGALGEYEPRVYFGETSPEYSIVGGGENLEFDYPGSEDGEEDSYYTYTGEGGPKLDNIFKRALYALKYQSTDLLVSEYVNDDSQILYDRDPAERVQKVAPYLTLDSDPYPAVVNGRIQWIIDAYTVSDNYPYSHIESLSERIADTYTPSPTLPLDDINYIRNSVKATVDAYSGEVTLFAWDDQDPVLEAWQSIFPTSLTPMSEMTAELLDHVRYPADLFKVQRAVLGTYHVTSPGTWYEGNDAWISPAEPTQSGDNVPQQPPYYLSMQVPGTEEANFSLYSTFIPRATGANTRNVLTGYLSVNADAGTGADGEISEEYGRFSLLTVPGDETVPAPAQVQNNFNADRTVSTELNLLRQGDTEVISGNLLTLPIGGGFLYVQPVYVQSTGQSAYPVLQRVLVSFGDQIAFEDTLDAALDVIFGGDSGANAGDDDVPTVDPETGEPADPGTEPTQPESDSLQQALADAQEALTARQEALTQGDWAAYGVADEQLQDAIERALVAGGDIPGGEPATPEEDAPAGE</sequence>
<dbReference type="PANTHER" id="PTHR39344:SF1">
    <property type="entry name" value="UPF0182 PROTEIN SLL1060"/>
    <property type="match status" value="1"/>
</dbReference>
<keyword evidence="8" id="KW-1185">Reference proteome</keyword>
<feature type="region of interest" description="Disordered" evidence="6">
    <location>
        <begin position="852"/>
        <end position="898"/>
    </location>
</feature>
<evidence type="ECO:0000256" key="5">
    <source>
        <dbReference type="HAMAP-Rule" id="MF_01600"/>
    </source>
</evidence>
<feature type="transmembrane region" description="Helical" evidence="5">
    <location>
        <begin position="33"/>
        <end position="58"/>
    </location>
</feature>
<comment type="similarity">
    <text evidence="5">Belongs to the UPF0182 family.</text>
</comment>
<evidence type="ECO:0000256" key="6">
    <source>
        <dbReference type="SAM" id="MobiDB-lite"/>
    </source>
</evidence>
<dbReference type="AlphaFoldDB" id="A0AA37UGA6"/>
<comment type="subcellular location">
    <subcellularLocation>
        <location evidence="5">Cell membrane</location>
        <topology evidence="5">Multi-pass membrane protein</topology>
    </subcellularLocation>
</comment>
<evidence type="ECO:0000256" key="4">
    <source>
        <dbReference type="ARBA" id="ARBA00023136"/>
    </source>
</evidence>
<dbReference type="GO" id="GO:0005576">
    <property type="term" value="C:extracellular region"/>
    <property type="evidence" value="ECO:0007669"/>
    <property type="project" value="TreeGrafter"/>
</dbReference>
<keyword evidence="4 5" id="KW-0472">Membrane</keyword>
<dbReference type="Pfam" id="PF03699">
    <property type="entry name" value="UPF0182"/>
    <property type="match status" value="1"/>
</dbReference>
<keyword evidence="1 5" id="KW-1003">Cell membrane</keyword>
<feature type="compositionally biased region" description="Acidic residues" evidence="6">
    <location>
        <begin position="939"/>
        <end position="948"/>
    </location>
</feature>
<evidence type="ECO:0000313" key="8">
    <source>
        <dbReference type="Proteomes" id="UP001157160"/>
    </source>
</evidence>
<organism evidence="7 8">
    <name type="scientific">Arenivirga flava</name>
    <dbReference type="NCBI Taxonomy" id="1930060"/>
    <lineage>
        <taxon>Bacteria</taxon>
        <taxon>Bacillati</taxon>
        <taxon>Actinomycetota</taxon>
        <taxon>Actinomycetes</taxon>
        <taxon>Micrococcales</taxon>
        <taxon>Microbacteriaceae</taxon>
        <taxon>Arenivirga</taxon>
    </lineage>
</organism>
<evidence type="ECO:0000313" key="7">
    <source>
        <dbReference type="EMBL" id="GMA29814.1"/>
    </source>
</evidence>
<feature type="transmembrane region" description="Helical" evidence="5">
    <location>
        <begin position="253"/>
        <end position="273"/>
    </location>
</feature>
<feature type="compositionally biased region" description="Low complexity" evidence="6">
    <location>
        <begin position="885"/>
        <end position="898"/>
    </location>
</feature>
<evidence type="ECO:0000256" key="1">
    <source>
        <dbReference type="ARBA" id="ARBA00022475"/>
    </source>
</evidence>
<accession>A0AA37UGA6</accession>
<feature type="region of interest" description="Disordered" evidence="6">
    <location>
        <begin position="927"/>
        <end position="948"/>
    </location>
</feature>
<proteinExistence type="inferred from homology"/>
<feature type="transmembrane region" description="Helical" evidence="5">
    <location>
        <begin position="139"/>
        <end position="161"/>
    </location>
</feature>
<feature type="compositionally biased region" description="Acidic residues" evidence="6">
    <location>
        <begin position="856"/>
        <end position="869"/>
    </location>
</feature>
<dbReference type="EMBL" id="BSUL01000001">
    <property type="protein sequence ID" value="GMA29814.1"/>
    <property type="molecule type" value="Genomic_DNA"/>
</dbReference>
<evidence type="ECO:0000256" key="2">
    <source>
        <dbReference type="ARBA" id="ARBA00022692"/>
    </source>
</evidence>
<reference evidence="7 8" key="1">
    <citation type="journal article" date="2014" name="Int. J. Syst. Evol. Microbiol.">
        <title>Complete genome sequence of Corynebacterium casei LMG S-19264T (=DSM 44701T), isolated from a smear-ripened cheese.</title>
        <authorList>
            <consortium name="US DOE Joint Genome Institute (JGI-PGF)"/>
            <person name="Walter F."/>
            <person name="Albersmeier A."/>
            <person name="Kalinowski J."/>
            <person name="Ruckert C."/>
        </authorList>
    </citation>
    <scope>NUCLEOTIDE SEQUENCE [LARGE SCALE GENOMIC DNA]</scope>
    <source>
        <strain evidence="7 8">NBRC 112289</strain>
    </source>
</reference>
<dbReference type="GO" id="GO:0005886">
    <property type="term" value="C:plasma membrane"/>
    <property type="evidence" value="ECO:0007669"/>
    <property type="project" value="UniProtKB-SubCell"/>
</dbReference>
<feature type="transmembrane region" description="Helical" evidence="5">
    <location>
        <begin position="181"/>
        <end position="198"/>
    </location>
</feature>
<feature type="transmembrane region" description="Helical" evidence="5">
    <location>
        <begin position="228"/>
        <end position="246"/>
    </location>
</feature>
<evidence type="ECO:0000256" key="3">
    <source>
        <dbReference type="ARBA" id="ARBA00022989"/>
    </source>
</evidence>
<protein>
    <recommendedName>
        <fullName evidence="5">UPF0182 protein GCM10025874_30670</fullName>
    </recommendedName>
</protein>
<name>A0AA37UGA6_9MICO</name>
<dbReference type="InterPro" id="IPR005372">
    <property type="entry name" value="UPF0182"/>
</dbReference>
<feature type="transmembrane region" description="Helical" evidence="5">
    <location>
        <begin position="79"/>
        <end position="100"/>
    </location>
</feature>
<dbReference type="HAMAP" id="MF_01600">
    <property type="entry name" value="UPF0182"/>
    <property type="match status" value="1"/>
</dbReference>
<comment type="caution">
    <text evidence="7">The sequence shown here is derived from an EMBL/GenBank/DDBJ whole genome shotgun (WGS) entry which is preliminary data.</text>
</comment>
<gene>
    <name evidence="7" type="ORF">GCM10025874_30670</name>
</gene>
<dbReference type="Proteomes" id="UP001157160">
    <property type="component" value="Unassembled WGS sequence"/>
</dbReference>
<keyword evidence="2 5" id="KW-0812">Transmembrane</keyword>